<dbReference type="Gene3D" id="3.30.530.20">
    <property type="match status" value="1"/>
</dbReference>
<dbReference type="GO" id="GO:0099044">
    <property type="term" value="P:vesicle tethering to endoplasmic reticulum"/>
    <property type="evidence" value="ECO:0007669"/>
    <property type="project" value="TreeGrafter"/>
</dbReference>
<organism evidence="3">
    <name type="scientific">Darwinula stevensoni</name>
    <dbReference type="NCBI Taxonomy" id="69355"/>
    <lineage>
        <taxon>Eukaryota</taxon>
        <taxon>Metazoa</taxon>
        <taxon>Ecdysozoa</taxon>
        <taxon>Arthropoda</taxon>
        <taxon>Crustacea</taxon>
        <taxon>Oligostraca</taxon>
        <taxon>Ostracoda</taxon>
        <taxon>Podocopa</taxon>
        <taxon>Podocopida</taxon>
        <taxon>Darwinulocopina</taxon>
        <taxon>Darwinuloidea</taxon>
        <taxon>Darwinulidae</taxon>
        <taxon>Darwinula</taxon>
    </lineage>
</organism>
<feature type="compositionally biased region" description="Low complexity" evidence="1">
    <location>
        <begin position="118"/>
        <end position="129"/>
    </location>
</feature>
<dbReference type="Pfam" id="PF01852">
    <property type="entry name" value="START"/>
    <property type="match status" value="1"/>
</dbReference>
<keyword evidence="4" id="KW-1185">Reference proteome</keyword>
<dbReference type="GO" id="GO:0005765">
    <property type="term" value="C:lysosomal membrane"/>
    <property type="evidence" value="ECO:0007669"/>
    <property type="project" value="TreeGrafter"/>
</dbReference>
<dbReference type="InterPro" id="IPR000799">
    <property type="entry name" value="StAR-like"/>
</dbReference>
<dbReference type="GO" id="GO:0030301">
    <property type="term" value="P:cholesterol transport"/>
    <property type="evidence" value="ECO:0007669"/>
    <property type="project" value="TreeGrafter"/>
</dbReference>
<dbReference type="SUPFAM" id="SSF55961">
    <property type="entry name" value="Bet v1-like"/>
    <property type="match status" value="1"/>
</dbReference>
<dbReference type="InterPro" id="IPR023393">
    <property type="entry name" value="START-like_dom_sf"/>
</dbReference>
<proteinExistence type="predicted"/>
<dbReference type="AlphaFoldDB" id="A0A7R9AC39"/>
<dbReference type="GO" id="GO:0140284">
    <property type="term" value="C:endoplasmic reticulum-endosome membrane contact site"/>
    <property type="evidence" value="ECO:0007669"/>
    <property type="project" value="TreeGrafter"/>
</dbReference>
<dbReference type="OrthoDB" id="74575at2759"/>
<dbReference type="GO" id="GO:0005789">
    <property type="term" value="C:endoplasmic reticulum membrane"/>
    <property type="evidence" value="ECO:0007669"/>
    <property type="project" value="TreeGrafter"/>
</dbReference>
<reference evidence="3" key="1">
    <citation type="submission" date="2020-11" db="EMBL/GenBank/DDBJ databases">
        <authorList>
            <person name="Tran Van P."/>
        </authorList>
    </citation>
    <scope>NUCLEOTIDE SEQUENCE</scope>
</reference>
<feature type="compositionally biased region" description="Pro residues" evidence="1">
    <location>
        <begin position="104"/>
        <end position="117"/>
    </location>
</feature>
<evidence type="ECO:0000313" key="4">
    <source>
        <dbReference type="Proteomes" id="UP000677054"/>
    </source>
</evidence>
<dbReference type="GO" id="GO:0015485">
    <property type="term" value="F:cholesterol binding"/>
    <property type="evidence" value="ECO:0007669"/>
    <property type="project" value="TreeGrafter"/>
</dbReference>
<dbReference type="Proteomes" id="UP000677054">
    <property type="component" value="Unassembled WGS sequence"/>
</dbReference>
<dbReference type="SMART" id="SM00234">
    <property type="entry name" value="START"/>
    <property type="match status" value="1"/>
</dbReference>
<evidence type="ECO:0000259" key="2">
    <source>
        <dbReference type="PROSITE" id="PS50848"/>
    </source>
</evidence>
<name>A0A7R9AC39_9CRUS</name>
<evidence type="ECO:0000256" key="1">
    <source>
        <dbReference type="SAM" id="MobiDB-lite"/>
    </source>
</evidence>
<dbReference type="GO" id="GO:0031902">
    <property type="term" value="C:late endosome membrane"/>
    <property type="evidence" value="ECO:0007669"/>
    <property type="project" value="TreeGrafter"/>
</dbReference>
<dbReference type="PANTHER" id="PTHR46121">
    <property type="entry name" value="STEROIDOGENIC ACUTE REGULATORY PROTEIN-LIKE"/>
    <property type="match status" value="1"/>
</dbReference>
<evidence type="ECO:0000313" key="3">
    <source>
        <dbReference type="EMBL" id="CAD7251351.1"/>
    </source>
</evidence>
<dbReference type="InterPro" id="IPR002913">
    <property type="entry name" value="START_lipid-bd_dom"/>
</dbReference>
<dbReference type="EMBL" id="CAJPEV010003478">
    <property type="protein sequence ID" value="CAG0899843.1"/>
    <property type="molecule type" value="Genomic_DNA"/>
</dbReference>
<gene>
    <name evidence="3" type="ORF">DSTB1V02_LOCUS11118</name>
</gene>
<sequence length="352" mass="40555">MRGERPLRGRFPPTWAHVLVERDVHGHDPSRVCSLSLTLRCGTGPRFCRPPPIWTCGRHRIYQRLLLNALSITNHLVYDELTNGSLAQHIRTREDVIHASSPRPSSPPLAPPQPPTTVPSSTPLPSATPIYLEDEGVPSDLLPYLEQGRAAMGELKVLFGLRQWREYSKKDDSIVRYVDHPKYKRRIFLTEAVMPIEPRELLRVFWEEGDKMEDWNPTVEDAALFKDIGTHGKVTYQLAAAQSKLVTQRDFVNINYWEKDTNGTYYLVYMATEWPEMPPTSNFTRGENGPSGFKISPLEEDPSKSRILWVFNTEFHFFLLPDAVVNAFLPPSMHSYMFYLRKHVRENILSRQ</sequence>
<dbReference type="PANTHER" id="PTHR46121:SF1">
    <property type="entry name" value="STARD3 N-TERMINAL-LIKE PROTEIN"/>
    <property type="match status" value="1"/>
</dbReference>
<dbReference type="InterPro" id="IPR051869">
    <property type="entry name" value="STARD3"/>
</dbReference>
<feature type="domain" description="START" evidence="2">
    <location>
        <begin position="164"/>
        <end position="349"/>
    </location>
</feature>
<dbReference type="EMBL" id="LR902995">
    <property type="protein sequence ID" value="CAD7251351.1"/>
    <property type="molecule type" value="Genomic_DNA"/>
</dbReference>
<dbReference type="PRINTS" id="PR00978">
    <property type="entry name" value="STARPROTEIN"/>
</dbReference>
<feature type="region of interest" description="Disordered" evidence="1">
    <location>
        <begin position="97"/>
        <end position="129"/>
    </location>
</feature>
<dbReference type="PROSITE" id="PS50848">
    <property type="entry name" value="START"/>
    <property type="match status" value="1"/>
</dbReference>
<protein>
    <recommendedName>
        <fullName evidence="2">START domain-containing protein</fullName>
    </recommendedName>
</protein>
<accession>A0A7R9AC39</accession>